<evidence type="ECO:0000256" key="7">
    <source>
        <dbReference type="PIRSR" id="PIRSR033096-1"/>
    </source>
</evidence>
<keyword evidence="9" id="KW-1133">Transmembrane helix</keyword>
<evidence type="ECO:0000256" key="9">
    <source>
        <dbReference type="SAM" id="Phobius"/>
    </source>
</evidence>
<gene>
    <name evidence="11" type="ORF">Plil01_000229400</name>
</gene>
<keyword evidence="2" id="KW-0479">Metal-binding</keyword>
<dbReference type="EC" id="3.1.3.16" evidence="8"/>
<dbReference type="InterPro" id="IPR004843">
    <property type="entry name" value="Calcineurin-like_PHP"/>
</dbReference>
<dbReference type="OrthoDB" id="445564at2759"/>
<accession>A0A9W6WGB7</accession>
<organism evidence="11 12">
    <name type="scientific">Phytophthora lilii</name>
    <dbReference type="NCBI Taxonomy" id="2077276"/>
    <lineage>
        <taxon>Eukaryota</taxon>
        <taxon>Sar</taxon>
        <taxon>Stramenopiles</taxon>
        <taxon>Oomycota</taxon>
        <taxon>Peronosporomycetes</taxon>
        <taxon>Peronosporales</taxon>
        <taxon>Peronosporaceae</taxon>
        <taxon>Phytophthora</taxon>
    </lineage>
</organism>
<dbReference type="PIRSF" id="PIRSF033096">
    <property type="entry name" value="PPPtase_5"/>
    <property type="match status" value="1"/>
</dbReference>
<comment type="catalytic activity">
    <reaction evidence="8">
        <text>O-phospho-L-threonyl-[protein] + H2O = L-threonyl-[protein] + phosphate</text>
        <dbReference type="Rhea" id="RHEA:47004"/>
        <dbReference type="Rhea" id="RHEA-COMP:11060"/>
        <dbReference type="Rhea" id="RHEA-COMP:11605"/>
        <dbReference type="ChEBI" id="CHEBI:15377"/>
        <dbReference type="ChEBI" id="CHEBI:30013"/>
        <dbReference type="ChEBI" id="CHEBI:43474"/>
        <dbReference type="ChEBI" id="CHEBI:61977"/>
        <dbReference type="EC" id="3.1.3.16"/>
    </reaction>
</comment>
<dbReference type="InterPro" id="IPR013235">
    <property type="entry name" value="PPP_dom"/>
</dbReference>
<keyword evidence="9" id="KW-0472">Membrane</keyword>
<dbReference type="SMART" id="SM00156">
    <property type="entry name" value="PP2Ac"/>
    <property type="match status" value="1"/>
</dbReference>
<evidence type="ECO:0000259" key="10">
    <source>
        <dbReference type="PROSITE" id="PS00125"/>
    </source>
</evidence>
<evidence type="ECO:0000256" key="2">
    <source>
        <dbReference type="ARBA" id="ARBA00022723"/>
    </source>
</evidence>
<evidence type="ECO:0000313" key="12">
    <source>
        <dbReference type="Proteomes" id="UP001165083"/>
    </source>
</evidence>
<keyword evidence="9" id="KW-0812">Transmembrane</keyword>
<keyword evidence="4 8" id="KW-0378">Hydrolase</keyword>
<name>A0A9W6WGB7_9STRA</name>
<sequence>MSFQGSFFADVVRGVAVVDPSYDGPRLPEDVAQTKPDFIVALMDRFKRGKLLHRKFVIQILLKLKEMLCALPSLLRITLPSDDPDAHFTVCGDTHGQFYDVCNIFSLNGLPSETNPYLFNGDFVDRGSFSFEVIMTLFAMKLVYPQHVHLLRGNHESKNMNKIYGFEGEVKHKYDETVMQLFTEVFNWLPLAAVMEDRVLVVHGGLFSEENVTLADIEKIDRNREPPESGLMSDLMWSDPQPFQGRGPSKRGIGLSFGPDITKSFLEKNNLGKLLRIVICCITFQFNSGVSLENKNVDLLVRSHEVKDEGYLVEHDGKCITVFSAPNYCDQMGNKGAFIRFEKDMQPRFTQFVAVVRIFAVLAGGMIFTLTPFLFIFTTIGAPANPTDGVRRKHGRYVWLD</sequence>
<feature type="transmembrane region" description="Helical" evidence="9">
    <location>
        <begin position="352"/>
        <end position="377"/>
    </location>
</feature>
<dbReference type="GO" id="GO:0004722">
    <property type="term" value="F:protein serine/threonine phosphatase activity"/>
    <property type="evidence" value="ECO:0007669"/>
    <property type="project" value="UniProtKB-EC"/>
</dbReference>
<comment type="caution">
    <text evidence="11">The sequence shown here is derived from an EMBL/GenBank/DDBJ whole genome shotgun (WGS) entry which is preliminary data.</text>
</comment>
<keyword evidence="6" id="KW-0464">Manganese</keyword>
<evidence type="ECO:0000256" key="5">
    <source>
        <dbReference type="ARBA" id="ARBA00022803"/>
    </source>
</evidence>
<dbReference type="InterPro" id="IPR029052">
    <property type="entry name" value="Metallo-depent_PP-like"/>
</dbReference>
<evidence type="ECO:0000256" key="3">
    <source>
        <dbReference type="ARBA" id="ARBA00022737"/>
    </source>
</evidence>
<dbReference type="PRINTS" id="PR00114">
    <property type="entry name" value="STPHPHTASE"/>
</dbReference>
<keyword evidence="3" id="KW-0677">Repeat</keyword>
<dbReference type="PANTHER" id="PTHR45668:SF5">
    <property type="entry name" value="SERINE_THREONINE-PROTEIN PHOSPHATASE 5"/>
    <property type="match status" value="1"/>
</dbReference>
<evidence type="ECO:0000256" key="6">
    <source>
        <dbReference type="ARBA" id="ARBA00023211"/>
    </source>
</evidence>
<reference evidence="11" key="1">
    <citation type="submission" date="2023-04" db="EMBL/GenBank/DDBJ databases">
        <title>Phytophthora lilii NBRC 32176.</title>
        <authorList>
            <person name="Ichikawa N."/>
            <person name="Sato H."/>
            <person name="Tonouchi N."/>
        </authorList>
    </citation>
    <scope>NUCLEOTIDE SEQUENCE</scope>
    <source>
        <strain evidence="11">NBRC 32176</strain>
    </source>
</reference>
<evidence type="ECO:0000313" key="11">
    <source>
        <dbReference type="EMBL" id="GMF11609.1"/>
    </source>
</evidence>
<dbReference type="AlphaFoldDB" id="A0A9W6WGB7"/>
<dbReference type="GO" id="GO:0046872">
    <property type="term" value="F:metal ion binding"/>
    <property type="evidence" value="ECO:0007669"/>
    <property type="project" value="UniProtKB-KW"/>
</dbReference>
<dbReference type="PANTHER" id="PTHR45668">
    <property type="entry name" value="SERINE/THREONINE-PROTEIN PHOSPHATASE 5-RELATED"/>
    <property type="match status" value="1"/>
</dbReference>
<dbReference type="Proteomes" id="UP001165083">
    <property type="component" value="Unassembled WGS sequence"/>
</dbReference>
<protein>
    <recommendedName>
        <fullName evidence="8">Serine/threonine-protein phosphatase</fullName>
        <ecNumber evidence="8">3.1.3.16</ecNumber>
    </recommendedName>
</protein>
<dbReference type="EMBL" id="BSXW01000081">
    <property type="protein sequence ID" value="GMF11609.1"/>
    <property type="molecule type" value="Genomic_DNA"/>
</dbReference>
<feature type="domain" description="Serine/threonine specific protein phosphatases" evidence="10">
    <location>
        <begin position="151"/>
        <end position="156"/>
    </location>
</feature>
<dbReference type="Pfam" id="PF00149">
    <property type="entry name" value="Metallophos"/>
    <property type="match status" value="1"/>
</dbReference>
<evidence type="ECO:0000256" key="4">
    <source>
        <dbReference type="ARBA" id="ARBA00022801"/>
    </source>
</evidence>
<dbReference type="PROSITE" id="PS00125">
    <property type="entry name" value="SER_THR_PHOSPHATASE"/>
    <property type="match status" value="1"/>
</dbReference>
<dbReference type="Gene3D" id="3.60.21.10">
    <property type="match status" value="1"/>
</dbReference>
<dbReference type="CDD" id="cd07417">
    <property type="entry name" value="MPP_PP5_C"/>
    <property type="match status" value="1"/>
</dbReference>
<evidence type="ECO:0000256" key="1">
    <source>
        <dbReference type="ARBA" id="ARBA00001936"/>
    </source>
</evidence>
<feature type="active site" description="Proton donor/acceptor" evidence="7">
    <location>
        <position position="155"/>
    </location>
</feature>
<dbReference type="InterPro" id="IPR041753">
    <property type="entry name" value="PP5_C"/>
</dbReference>
<comment type="similarity">
    <text evidence="8">Belongs to the PPP phosphatase family.</text>
</comment>
<evidence type="ECO:0000256" key="8">
    <source>
        <dbReference type="RuleBase" id="RU004273"/>
    </source>
</evidence>
<proteinExistence type="inferred from homology"/>
<dbReference type="Pfam" id="PF08321">
    <property type="entry name" value="PPP5"/>
    <property type="match status" value="1"/>
</dbReference>
<keyword evidence="5" id="KW-0802">TPR repeat</keyword>
<dbReference type="InterPro" id="IPR051134">
    <property type="entry name" value="PPP_phosphatase"/>
</dbReference>
<dbReference type="SUPFAM" id="SSF56300">
    <property type="entry name" value="Metallo-dependent phosphatases"/>
    <property type="match status" value="1"/>
</dbReference>
<keyword evidence="12" id="KW-1185">Reference proteome</keyword>
<dbReference type="InterPro" id="IPR006186">
    <property type="entry name" value="Ser/Thr-sp_prot-phosphatase"/>
</dbReference>
<comment type="cofactor">
    <cofactor evidence="1">
        <name>Mn(2+)</name>
        <dbReference type="ChEBI" id="CHEBI:29035"/>
    </cofactor>
</comment>